<dbReference type="Gramene" id="RZC76818">
    <property type="protein sequence ID" value="RZC76818"/>
    <property type="gene ID" value="C5167_000949"/>
</dbReference>
<accession>A0A4Y7KXA2</accession>
<dbReference type="SUPFAM" id="SSF54001">
    <property type="entry name" value="Cysteine proteinases"/>
    <property type="match status" value="1"/>
</dbReference>
<comment type="catalytic activity">
    <reaction evidence="1 3">
        <text>Thiol-dependent hydrolysis of ester, thioester, amide, peptide and isopeptide bonds formed by the C-terminal Gly of ubiquitin (a 76-residue protein attached to proteins as an intracellular targeting signal).</text>
        <dbReference type="EC" id="3.4.19.12"/>
    </reaction>
</comment>
<keyword evidence="6" id="KW-1185">Reference proteome</keyword>
<evidence type="ECO:0000313" key="6">
    <source>
        <dbReference type="Proteomes" id="UP000316621"/>
    </source>
</evidence>
<evidence type="ECO:0000256" key="1">
    <source>
        <dbReference type="ARBA" id="ARBA00000707"/>
    </source>
</evidence>
<dbReference type="Proteomes" id="UP000316621">
    <property type="component" value="Chromosome 9"/>
</dbReference>
<evidence type="ECO:0000313" key="5">
    <source>
        <dbReference type="EMBL" id="RZC76818.1"/>
    </source>
</evidence>
<dbReference type="GO" id="GO:0030968">
    <property type="term" value="P:endoplasmic reticulum unfolded protein response"/>
    <property type="evidence" value="ECO:0007669"/>
    <property type="project" value="TreeGrafter"/>
</dbReference>
<dbReference type="EC" id="3.4.19.12" evidence="3"/>
<dbReference type="EMBL" id="CM010723">
    <property type="protein sequence ID" value="RZC76818.1"/>
    <property type="molecule type" value="Genomic_DNA"/>
</dbReference>
<dbReference type="OrthoDB" id="409956at2759"/>
<evidence type="ECO:0000259" key="4">
    <source>
        <dbReference type="PROSITE" id="PS50802"/>
    </source>
</evidence>
<dbReference type="Gene3D" id="3.90.70.80">
    <property type="match status" value="1"/>
</dbReference>
<keyword evidence="3" id="KW-0645">Protease</keyword>
<dbReference type="InterPro" id="IPR047947">
    <property type="entry name" value="OTU4_OTU"/>
</dbReference>
<dbReference type="GO" id="GO:0005829">
    <property type="term" value="C:cytosol"/>
    <property type="evidence" value="ECO:0007669"/>
    <property type="project" value="TreeGrafter"/>
</dbReference>
<dbReference type="PANTHER" id="PTHR13312:SF6">
    <property type="entry name" value="UBIQUITIN THIOESTERASE OTU"/>
    <property type="match status" value="1"/>
</dbReference>
<dbReference type="InterPro" id="IPR038765">
    <property type="entry name" value="Papain-like_cys_pep_sf"/>
</dbReference>
<feature type="domain" description="OTU" evidence="4">
    <location>
        <begin position="200"/>
        <end position="340"/>
    </location>
</feature>
<reference evidence="5 6" key="1">
    <citation type="journal article" date="2018" name="Science">
        <title>The opium poppy genome and morphinan production.</title>
        <authorList>
            <person name="Guo L."/>
            <person name="Winzer T."/>
            <person name="Yang X."/>
            <person name="Li Y."/>
            <person name="Ning Z."/>
            <person name="He Z."/>
            <person name="Teodor R."/>
            <person name="Lu Y."/>
            <person name="Bowser T.A."/>
            <person name="Graham I.A."/>
            <person name="Ye K."/>
        </authorList>
    </citation>
    <scope>NUCLEOTIDE SEQUENCE [LARGE SCALE GENOMIC DNA]</scope>
    <source>
        <strain evidence="6">cv. HN1</strain>
        <tissue evidence="5">Leaves</tissue>
    </source>
</reference>
<dbReference type="PANTHER" id="PTHR13312">
    <property type="entry name" value="HIV-INDUCED PROTEIN-7-LIKE PROTEASE"/>
    <property type="match status" value="1"/>
</dbReference>
<dbReference type="GO" id="GO:0004843">
    <property type="term" value="F:cysteine-type deubiquitinase activity"/>
    <property type="evidence" value="ECO:0007669"/>
    <property type="project" value="UniProtKB-UniRule"/>
</dbReference>
<dbReference type="Pfam" id="PF02338">
    <property type="entry name" value="OTU"/>
    <property type="match status" value="1"/>
</dbReference>
<dbReference type="STRING" id="3469.A0A4Y7KXA2"/>
<sequence length="352" mass="38838">MLGVLCARPKSWIVAALSNAHSGIHYRIATNPVSFLQLPVVDRYKRVHTSACKLNGASGVDGGASCVTGSSSIGAASIWHGILPSNGDCKNQPILSFHYEHKGEGSWNVSSDVRPARWLHGSDSAWLLFGVCDCLAPIGFCDGNHDLITTTSSIASVATGCSTSAVKEETSKKKKKSSKVVAEEVKKINTTPNDKGSVDYRITGVLADGRCLFRALAHGVCLRSGKEAPDMNREGELADDLRAQVMDELLRRRNEFDQWDLGDFDDYVKRMRDPTEWGGEPELLMASHVLRTPISVFLIERSSGDLKNITNYGQEYEKNNKPIKVLFHHHYGHYDLLETLSDKSYQKIESKN</sequence>
<keyword evidence="2 3" id="KW-0378">Hydrolase</keyword>
<dbReference type="AlphaFoldDB" id="A0A4Y7KXA2"/>
<gene>
    <name evidence="5" type="ORF">C5167_000949</name>
</gene>
<dbReference type="OMA" id="FRREGCC"/>
<organism evidence="5 6">
    <name type="scientific">Papaver somniferum</name>
    <name type="common">Opium poppy</name>
    <dbReference type="NCBI Taxonomy" id="3469"/>
    <lineage>
        <taxon>Eukaryota</taxon>
        <taxon>Viridiplantae</taxon>
        <taxon>Streptophyta</taxon>
        <taxon>Embryophyta</taxon>
        <taxon>Tracheophyta</taxon>
        <taxon>Spermatophyta</taxon>
        <taxon>Magnoliopsida</taxon>
        <taxon>Ranunculales</taxon>
        <taxon>Papaveraceae</taxon>
        <taxon>Papaveroideae</taxon>
        <taxon>Papaver</taxon>
    </lineage>
</organism>
<dbReference type="GO" id="GO:0005634">
    <property type="term" value="C:nucleus"/>
    <property type="evidence" value="ECO:0007669"/>
    <property type="project" value="TreeGrafter"/>
</dbReference>
<dbReference type="CDD" id="cd22760">
    <property type="entry name" value="OTU_plant_OTU4-like"/>
    <property type="match status" value="1"/>
</dbReference>
<comment type="function">
    <text evidence="3">Hydrolase that can remove conjugated ubiquitin from proteins and may therefore play an important regulatory role at the level of protein turnover by preventing degradation.</text>
</comment>
<dbReference type="InterPro" id="IPR003323">
    <property type="entry name" value="OTU_dom"/>
</dbReference>
<keyword evidence="3" id="KW-0788">Thiol protease</keyword>
<protein>
    <recommendedName>
        <fullName evidence="3">Ubiquitin thioesterase OTU</fullName>
        <ecNumber evidence="3">3.4.19.12</ecNumber>
    </recommendedName>
</protein>
<evidence type="ECO:0000256" key="3">
    <source>
        <dbReference type="RuleBase" id="RU367104"/>
    </source>
</evidence>
<comment type="subcellular location">
    <subcellularLocation>
        <location evidence="3">Cytoplasm</location>
    </subcellularLocation>
</comment>
<proteinExistence type="predicted"/>
<dbReference type="GO" id="GO:0036503">
    <property type="term" value="P:ERAD pathway"/>
    <property type="evidence" value="ECO:0007669"/>
    <property type="project" value="TreeGrafter"/>
</dbReference>
<dbReference type="PROSITE" id="PS50802">
    <property type="entry name" value="OTU"/>
    <property type="match status" value="1"/>
</dbReference>
<evidence type="ECO:0000256" key="2">
    <source>
        <dbReference type="ARBA" id="ARBA00022801"/>
    </source>
</evidence>
<keyword evidence="3" id="KW-0833">Ubl conjugation pathway</keyword>
<name>A0A4Y7KXA2_PAPSO</name>
<dbReference type="GO" id="GO:0016579">
    <property type="term" value="P:protein deubiquitination"/>
    <property type="evidence" value="ECO:0007669"/>
    <property type="project" value="TreeGrafter"/>
</dbReference>
<keyword evidence="3" id="KW-0963">Cytoplasm</keyword>